<dbReference type="Gene3D" id="3.40.50.410">
    <property type="entry name" value="von Willebrand factor, type A domain"/>
    <property type="match status" value="1"/>
</dbReference>
<dbReference type="InterPro" id="IPR036465">
    <property type="entry name" value="vWFA_dom_sf"/>
</dbReference>
<dbReference type="SUPFAM" id="SSF53300">
    <property type="entry name" value="vWA-like"/>
    <property type="match status" value="1"/>
</dbReference>
<feature type="region of interest" description="Disordered" evidence="4">
    <location>
        <begin position="154"/>
        <end position="181"/>
    </location>
</feature>
<dbReference type="InterPro" id="IPR041033">
    <property type="entry name" value="SpaA_PFL_dom_1"/>
</dbReference>
<evidence type="ECO:0000256" key="2">
    <source>
        <dbReference type="ARBA" id="ARBA00022525"/>
    </source>
</evidence>
<feature type="transmembrane region" description="Helical" evidence="5">
    <location>
        <begin position="1032"/>
        <end position="1053"/>
    </location>
</feature>
<evidence type="ECO:0000256" key="4">
    <source>
        <dbReference type="SAM" id="MobiDB-lite"/>
    </source>
</evidence>
<keyword evidence="2" id="KW-0964">Secreted</keyword>
<evidence type="ECO:0000313" key="7">
    <source>
        <dbReference type="EMBL" id="GCF92877.1"/>
    </source>
</evidence>
<dbReference type="Pfam" id="PF00092">
    <property type="entry name" value="VWA"/>
    <property type="match status" value="1"/>
</dbReference>
<keyword evidence="5" id="KW-0812">Transmembrane</keyword>
<name>A0A4P5P4X8_9ENTE</name>
<dbReference type="Gene3D" id="2.60.40.10">
    <property type="entry name" value="Immunoglobulins"/>
    <property type="match status" value="2"/>
</dbReference>
<keyword evidence="5" id="KW-1133">Transmembrane helix</keyword>
<evidence type="ECO:0000256" key="3">
    <source>
        <dbReference type="ARBA" id="ARBA00022729"/>
    </source>
</evidence>
<comment type="similarity">
    <text evidence="1">Belongs to the serine-aspartate repeat-containing protein (SDr) family.</text>
</comment>
<dbReference type="SMART" id="SM00327">
    <property type="entry name" value="VWA"/>
    <property type="match status" value="1"/>
</dbReference>
<dbReference type="SUPFAM" id="SSF49478">
    <property type="entry name" value="Cna protein B-type domain"/>
    <property type="match status" value="1"/>
</dbReference>
<evidence type="ECO:0000256" key="5">
    <source>
        <dbReference type="SAM" id="Phobius"/>
    </source>
</evidence>
<dbReference type="PANTHER" id="PTHR36108:SF13">
    <property type="entry name" value="COLOSSIN-B-RELATED"/>
    <property type="match status" value="1"/>
</dbReference>
<evidence type="ECO:0000256" key="1">
    <source>
        <dbReference type="ARBA" id="ARBA00007257"/>
    </source>
</evidence>
<dbReference type="CDD" id="cd00198">
    <property type="entry name" value="vWFA"/>
    <property type="match status" value="1"/>
</dbReference>
<evidence type="ECO:0000259" key="6">
    <source>
        <dbReference type="PROSITE" id="PS50234"/>
    </source>
</evidence>
<keyword evidence="8" id="KW-1185">Reference proteome</keyword>
<sequence length="1060" mass="115967">MLLSLILEVLPLGMQAIAETTKTVLIDEDFLSVSYEMEATGKENVFRIKYQHDAQEENHQQRLKLQILDEDGNVIDYPTTSGMEVEDGWFIEKSFTPSAKKEFSITIPKSQKRLQLFVEMDEQVSNGQKSSKKTTNQNILGLGESFWLEVPTDLTKSSEEPAKKSSSAKSTKASKAASSRDASTLSTIYTAKIPEYTEDTTGKYPKHPWVPENQTNVINHQGGQSTETNWDGVTQWDVANDDNTKSYIHYGNKQNPNLSMRALAKQTDVKNEFDVQMNVRGHLNYEPGVDIVFLLDNSKSMDSASGTGGNRKANAVKAMGDLVEQISKLHVPSTNNIRVGATIFSDFMPSSDNKNFAVSGNPDDWKDMVAQYGSTAPEGGTFTERGLAEANDLFESAGNRKKLLFVLTDGVPTYSWEGLSAVQDSDMYYDQTYITDSRDKDGSGNYLGYHSGYISGAGPGSTTQFAASQPRSVDGHPLTSHITTTNSRAKRIKAEGVEIHSLAFNIAPLPSYEPIEHSIPDLLRGLYKMSSKKANATGDTEDDYFFYNAGDSTELGDYITNWYDIISRTVDQGEIINQLGDMYEVVGNPTVQQVKAGEAGWGNTIPNGDLPKASKTNNDRTIEVKDINLSAGQEIQVNYKVRLKTTQLGFKSEHWYPIHKSSTLAPIPQRTQDILPFGIPSARASIKDFVIPVRIDWDDSRNAAEDFWKLRPSSAKIILQEQDDNGTTWSTIEEIELTENGNWSGSFPPVMSGPNYTYRIVQQVGSEERVLGYAKPTYSNNTNNSFKPDSLVSNTPIVITNTLMTTNYSFKKFKHDGTPFTGTDKPKFTITRTSGTQDVVVETGIEPEADGTVTVTGLPVGTYKVEETHVPSGYAKMTNFNIEVKENSGGTAVEASVQGQSGSHEVINRIADFELKVDKIDERGKALNGASFRLTGPNGYDQTKTSGSTFTFTGLKPGVYQLEETVTPTGFVGLDKKIAITIAEDGTVTIESNPLVTGSGGATSAGNKIDLKVKNAMGKVLPSTGGSGVQKLMLISLSCLAVGGSLGAGYLFLNKRRGSR</sequence>
<comment type="caution">
    <text evidence="7">The sequence shown here is derived from an EMBL/GenBank/DDBJ whole genome shotgun (WGS) entry which is preliminary data.</text>
</comment>
<reference evidence="8" key="1">
    <citation type="submission" date="2019-02" db="EMBL/GenBank/DDBJ databases">
        <title>Draft genome sequence of Enterococcus sp. Gos25-1.</title>
        <authorList>
            <person name="Tanaka N."/>
            <person name="Shiwa Y."/>
            <person name="Fujita N."/>
        </authorList>
    </citation>
    <scope>NUCLEOTIDE SEQUENCE [LARGE SCALE GENOMIC DNA]</scope>
    <source>
        <strain evidence="8">Gos25-1</strain>
    </source>
</reference>
<feature type="domain" description="VWFA" evidence="6">
    <location>
        <begin position="290"/>
        <end position="410"/>
    </location>
</feature>
<accession>A0A4P5P4X8</accession>
<dbReference type="PANTHER" id="PTHR36108">
    <property type="entry name" value="COLOSSIN-B-RELATED"/>
    <property type="match status" value="1"/>
</dbReference>
<feature type="compositionally biased region" description="Low complexity" evidence="4">
    <location>
        <begin position="164"/>
        <end position="181"/>
    </location>
</feature>
<dbReference type="Proteomes" id="UP000290567">
    <property type="component" value="Unassembled WGS sequence"/>
</dbReference>
<keyword evidence="5" id="KW-0472">Membrane</keyword>
<dbReference type="RefSeq" id="WP_175579987.1">
    <property type="nucleotide sequence ID" value="NZ_BJCC01000007.1"/>
</dbReference>
<dbReference type="Gene3D" id="2.60.40.2110">
    <property type="match status" value="1"/>
</dbReference>
<dbReference type="InterPro" id="IPR049319">
    <property type="entry name" value="GBS104-like_Ig"/>
</dbReference>
<keyword evidence="3" id="KW-0732">Signal</keyword>
<dbReference type="AlphaFoldDB" id="A0A4P5P4X8"/>
<dbReference type="Pfam" id="PF17802">
    <property type="entry name" value="SpaA"/>
    <property type="match status" value="2"/>
</dbReference>
<dbReference type="Pfam" id="PF21426">
    <property type="entry name" value="GBS104-like_Ig"/>
    <property type="match status" value="1"/>
</dbReference>
<protein>
    <recommendedName>
        <fullName evidence="6">VWFA domain-containing protein</fullName>
    </recommendedName>
</protein>
<proteinExistence type="inferred from homology"/>
<dbReference type="EMBL" id="BJCC01000007">
    <property type="protein sequence ID" value="GCF92877.1"/>
    <property type="molecule type" value="Genomic_DNA"/>
</dbReference>
<dbReference type="Gene3D" id="2.60.40.1140">
    <property type="entry name" value="Collagen-binding surface protein Cna, B-type domain"/>
    <property type="match status" value="1"/>
</dbReference>
<dbReference type="PROSITE" id="PS50234">
    <property type="entry name" value="VWFA"/>
    <property type="match status" value="1"/>
</dbReference>
<dbReference type="InterPro" id="IPR002035">
    <property type="entry name" value="VWF_A"/>
</dbReference>
<organism evidence="7 8">
    <name type="scientific">Enterococcus florum</name>
    <dbReference type="NCBI Taxonomy" id="2480627"/>
    <lineage>
        <taxon>Bacteria</taxon>
        <taxon>Bacillati</taxon>
        <taxon>Bacillota</taxon>
        <taxon>Bacilli</taxon>
        <taxon>Lactobacillales</taxon>
        <taxon>Enterococcaceae</taxon>
        <taxon>Enterococcus</taxon>
    </lineage>
</organism>
<gene>
    <name evidence="7" type="ORF">NRIC_07680</name>
</gene>
<evidence type="ECO:0000313" key="8">
    <source>
        <dbReference type="Proteomes" id="UP000290567"/>
    </source>
</evidence>
<dbReference type="InterPro" id="IPR013783">
    <property type="entry name" value="Ig-like_fold"/>
</dbReference>